<dbReference type="SMART" id="SM00220">
    <property type="entry name" value="S_TKc"/>
    <property type="match status" value="1"/>
</dbReference>
<dbReference type="EMBL" id="JARKIB010000036">
    <property type="protein sequence ID" value="KAJ7760957.1"/>
    <property type="molecule type" value="Genomic_DNA"/>
</dbReference>
<protein>
    <submittedName>
        <fullName evidence="2">Kinase-like domain-containing protein</fullName>
    </submittedName>
</protein>
<dbReference type="GO" id="GO:0004674">
    <property type="term" value="F:protein serine/threonine kinase activity"/>
    <property type="evidence" value="ECO:0007669"/>
    <property type="project" value="TreeGrafter"/>
</dbReference>
<evidence type="ECO:0000259" key="1">
    <source>
        <dbReference type="PROSITE" id="PS50011"/>
    </source>
</evidence>
<dbReference type="GO" id="GO:0005524">
    <property type="term" value="F:ATP binding"/>
    <property type="evidence" value="ECO:0007669"/>
    <property type="project" value="InterPro"/>
</dbReference>
<evidence type="ECO:0000313" key="4">
    <source>
        <dbReference type="Proteomes" id="UP001215598"/>
    </source>
</evidence>
<dbReference type="PANTHER" id="PTHR44167">
    <property type="entry name" value="OVARIAN-SPECIFIC SERINE/THREONINE-PROTEIN KINASE LOK-RELATED"/>
    <property type="match status" value="1"/>
</dbReference>
<dbReference type="GO" id="GO:0005634">
    <property type="term" value="C:nucleus"/>
    <property type="evidence" value="ECO:0007669"/>
    <property type="project" value="TreeGrafter"/>
</dbReference>
<dbReference type="PROSITE" id="PS50011">
    <property type="entry name" value="PROTEIN_KINASE_DOM"/>
    <property type="match status" value="1"/>
</dbReference>
<dbReference type="PANTHER" id="PTHR44167:SF30">
    <property type="entry name" value="PHOSPHORYLASE KINASE"/>
    <property type="match status" value="1"/>
</dbReference>
<name>A0AAD7NI43_9AGAR</name>
<feature type="domain" description="Protein kinase" evidence="1">
    <location>
        <begin position="1"/>
        <end position="348"/>
    </location>
</feature>
<evidence type="ECO:0000313" key="2">
    <source>
        <dbReference type="EMBL" id="KAJ7760953.1"/>
    </source>
</evidence>
<keyword evidence="4" id="KW-1185">Reference proteome</keyword>
<comment type="caution">
    <text evidence="2">The sequence shown here is derived from an EMBL/GenBank/DDBJ whole genome shotgun (WGS) entry which is preliminary data.</text>
</comment>
<dbReference type="Gene3D" id="1.10.510.10">
    <property type="entry name" value="Transferase(Phosphotransferase) domain 1"/>
    <property type="match status" value="1"/>
</dbReference>
<dbReference type="InterPro" id="IPR011009">
    <property type="entry name" value="Kinase-like_dom_sf"/>
</dbReference>
<proteinExistence type="predicted"/>
<reference evidence="2" key="1">
    <citation type="submission" date="2023-03" db="EMBL/GenBank/DDBJ databases">
        <title>Massive genome expansion in bonnet fungi (Mycena s.s.) driven by repeated elements and novel gene families across ecological guilds.</title>
        <authorList>
            <consortium name="Lawrence Berkeley National Laboratory"/>
            <person name="Harder C.B."/>
            <person name="Miyauchi S."/>
            <person name="Viragh M."/>
            <person name="Kuo A."/>
            <person name="Thoen E."/>
            <person name="Andreopoulos B."/>
            <person name="Lu D."/>
            <person name="Skrede I."/>
            <person name="Drula E."/>
            <person name="Henrissat B."/>
            <person name="Morin E."/>
            <person name="Kohler A."/>
            <person name="Barry K."/>
            <person name="LaButti K."/>
            <person name="Morin E."/>
            <person name="Salamov A."/>
            <person name="Lipzen A."/>
            <person name="Mereny Z."/>
            <person name="Hegedus B."/>
            <person name="Baldrian P."/>
            <person name="Stursova M."/>
            <person name="Weitz H."/>
            <person name="Taylor A."/>
            <person name="Grigoriev I.V."/>
            <person name="Nagy L.G."/>
            <person name="Martin F."/>
            <person name="Kauserud H."/>
        </authorList>
    </citation>
    <scope>NUCLEOTIDE SEQUENCE</scope>
    <source>
        <strain evidence="2">CBHHK182m</strain>
    </source>
</reference>
<sequence length="394" mass="46049">MATEPVEMEDVPMQSEHEVNGLQTEELFWRNHQLWLQECGFMLRPRFRRDWVPSWQTDPKLVPFLCEDAIPLAATQIVDAIRVEDGASVALKLISKSVHPEEAEIFEYFSTPELRADPRNHCLPLLDTLSPPDDEDKLIFVMKLMRKYDSPRFDTFGEVMEFFRQMFEGMQFMHHHRVAHRDGNSNNIMMDGQHLFPSGFHPQYQRYERGAEKGMFKFRKAKHYTRTQRPVKYYFIDFGISCKFGPGEDTRAYPIMGGDRSPPEFGVRESEFANPTVGKLDPFATDIYYLGNLICRDFLDGYPPLAVARKLGFEFMRPLVSDMVQSDPVKRPTIDQVVSRFQEIHSGLSWWKLRSRVVKETEVTAWHLRRLMIHWVRKVGFVLRRVPAMPAPSP</sequence>
<dbReference type="InterPro" id="IPR000719">
    <property type="entry name" value="Prot_kinase_dom"/>
</dbReference>
<accession>A0AAD7NI43</accession>
<organism evidence="2 4">
    <name type="scientific">Mycena metata</name>
    <dbReference type="NCBI Taxonomy" id="1033252"/>
    <lineage>
        <taxon>Eukaryota</taxon>
        <taxon>Fungi</taxon>
        <taxon>Dikarya</taxon>
        <taxon>Basidiomycota</taxon>
        <taxon>Agaricomycotina</taxon>
        <taxon>Agaricomycetes</taxon>
        <taxon>Agaricomycetidae</taxon>
        <taxon>Agaricales</taxon>
        <taxon>Marasmiineae</taxon>
        <taxon>Mycenaceae</taxon>
        <taxon>Mycena</taxon>
    </lineage>
</organism>
<dbReference type="Proteomes" id="UP001215598">
    <property type="component" value="Unassembled WGS sequence"/>
</dbReference>
<dbReference type="SUPFAM" id="SSF56112">
    <property type="entry name" value="Protein kinase-like (PK-like)"/>
    <property type="match status" value="1"/>
</dbReference>
<dbReference type="EMBL" id="JARKIB010000036">
    <property type="protein sequence ID" value="KAJ7760953.1"/>
    <property type="molecule type" value="Genomic_DNA"/>
</dbReference>
<dbReference type="GO" id="GO:0044773">
    <property type="term" value="P:mitotic DNA damage checkpoint signaling"/>
    <property type="evidence" value="ECO:0007669"/>
    <property type="project" value="TreeGrafter"/>
</dbReference>
<keyword evidence="2" id="KW-0808">Transferase</keyword>
<dbReference type="AlphaFoldDB" id="A0AAD7NI43"/>
<gene>
    <name evidence="2" type="ORF">B0H16DRAFT_1531234</name>
    <name evidence="3" type="ORF">B0H16DRAFT_1531247</name>
</gene>
<evidence type="ECO:0000313" key="3">
    <source>
        <dbReference type="EMBL" id="KAJ7760957.1"/>
    </source>
</evidence>
<keyword evidence="2" id="KW-0418">Kinase</keyword>